<sequence length="268" mass="28460">MKILILGGTTEASALAAALAERSIPALFSYAGRVQAPKPQPLPTRIGGFGGGAGLAAYLTEQRITHLVDATHPFAEQMSRNAVTAASHSGIPLIALTRSPWVPQAGDRWEPVASVEAAVSALAGPPQRILLAIGRQQLAAFAAQPQHHYLLRLIEAPETPPPLPRHHLILDRGPFTLDGDLALLREHGIQRVVCKNAGGTGAIAKLDAARRLGVPVVMLERPVSPPRREVHSVDAVLAWLHHDLAPESDSEPDPDSGPESDTRAERGV</sequence>
<keyword evidence="3 5" id="KW-0560">Oxidoreductase</keyword>
<dbReference type="PANTHER" id="PTHR36925:SF1">
    <property type="entry name" value="COBALT-PRECORRIN-6A REDUCTASE"/>
    <property type="match status" value="1"/>
</dbReference>
<gene>
    <name evidence="5" type="ORF">HNO53_14295</name>
</gene>
<feature type="compositionally biased region" description="Acidic residues" evidence="4">
    <location>
        <begin position="246"/>
        <end position="258"/>
    </location>
</feature>
<evidence type="ECO:0000256" key="1">
    <source>
        <dbReference type="ARBA" id="ARBA00004953"/>
    </source>
</evidence>
<dbReference type="NCBIfam" id="NF005968">
    <property type="entry name" value="PRK08057.1-2"/>
    <property type="match status" value="1"/>
</dbReference>
<dbReference type="PANTHER" id="PTHR36925">
    <property type="entry name" value="COBALT-PRECORRIN-6A REDUCTASE"/>
    <property type="match status" value="1"/>
</dbReference>
<dbReference type="Pfam" id="PF02571">
    <property type="entry name" value="CbiJ"/>
    <property type="match status" value="1"/>
</dbReference>
<dbReference type="EMBL" id="CP053383">
    <property type="protein sequence ID" value="QTP59781.1"/>
    <property type="molecule type" value="Genomic_DNA"/>
</dbReference>
<feature type="region of interest" description="Disordered" evidence="4">
    <location>
        <begin position="243"/>
        <end position="268"/>
    </location>
</feature>
<reference evidence="5 6" key="1">
    <citation type="journal article" date="2021" name="Front. Microbiol.">
        <title>Aerobic Denitrification and Heterotrophic Sulfur Oxidation in the Genus Halomonas Revealed by Six Novel Species Characterizations and Genome-Based Analysis.</title>
        <authorList>
            <person name="Wang L."/>
            <person name="Shao Z."/>
        </authorList>
    </citation>
    <scope>NUCLEOTIDE SEQUENCE [LARGE SCALE GENOMIC DNA]</scope>
    <source>
        <strain evidence="5 6">MCCC 1A13718</strain>
    </source>
</reference>
<evidence type="ECO:0000256" key="4">
    <source>
        <dbReference type="SAM" id="MobiDB-lite"/>
    </source>
</evidence>
<evidence type="ECO:0000313" key="6">
    <source>
        <dbReference type="Proteomes" id="UP000671845"/>
    </source>
</evidence>
<dbReference type="Proteomes" id="UP000671845">
    <property type="component" value="Chromosome"/>
</dbReference>
<accession>A0ABX7WH94</accession>
<proteinExistence type="predicted"/>
<comment type="pathway">
    <text evidence="1">Cofactor biosynthesis; adenosylcobalamin biosynthesis.</text>
</comment>
<evidence type="ECO:0000256" key="2">
    <source>
        <dbReference type="ARBA" id="ARBA00022573"/>
    </source>
</evidence>
<dbReference type="RefSeq" id="WP_209473160.1">
    <property type="nucleotide sequence ID" value="NZ_CP053383.1"/>
</dbReference>
<dbReference type="InterPro" id="IPR003723">
    <property type="entry name" value="Precorrin-6x_reduct"/>
</dbReference>
<evidence type="ECO:0000256" key="3">
    <source>
        <dbReference type="ARBA" id="ARBA00023002"/>
    </source>
</evidence>
<dbReference type="PROSITE" id="PS51014">
    <property type="entry name" value="COBK_CBIJ"/>
    <property type="match status" value="1"/>
</dbReference>
<protein>
    <submittedName>
        <fullName evidence="5">Cobalt-precorrin-6A reductase</fullName>
        <ecNumber evidence="5">1.3.1.106</ecNumber>
    </submittedName>
</protein>
<organism evidence="5 6">
    <name type="scientific">Halomonas sulfidivorans</name>
    <dbReference type="NCBI Taxonomy" id="2733488"/>
    <lineage>
        <taxon>Bacteria</taxon>
        <taxon>Pseudomonadati</taxon>
        <taxon>Pseudomonadota</taxon>
        <taxon>Gammaproteobacteria</taxon>
        <taxon>Oceanospirillales</taxon>
        <taxon>Halomonadaceae</taxon>
        <taxon>Halomonas</taxon>
    </lineage>
</organism>
<evidence type="ECO:0000313" key="5">
    <source>
        <dbReference type="EMBL" id="QTP59781.1"/>
    </source>
</evidence>
<dbReference type="NCBIfam" id="TIGR00715">
    <property type="entry name" value="precor6x_red"/>
    <property type="match status" value="1"/>
</dbReference>
<keyword evidence="6" id="KW-1185">Reference proteome</keyword>
<keyword evidence="2" id="KW-0169">Cobalamin biosynthesis</keyword>
<dbReference type="EC" id="1.3.1.106" evidence="5"/>
<name>A0ABX7WH94_9GAMM</name>
<dbReference type="GO" id="GO:0016491">
    <property type="term" value="F:oxidoreductase activity"/>
    <property type="evidence" value="ECO:0007669"/>
    <property type="project" value="UniProtKB-KW"/>
</dbReference>